<dbReference type="EMBL" id="SRLO01000655">
    <property type="protein sequence ID" value="TNN49484.1"/>
    <property type="molecule type" value="Genomic_DNA"/>
</dbReference>
<evidence type="ECO:0000313" key="2">
    <source>
        <dbReference type="EMBL" id="TNN49484.1"/>
    </source>
</evidence>
<name>A0A4Z2G9I4_9TELE</name>
<evidence type="ECO:0000313" key="3">
    <source>
        <dbReference type="Proteomes" id="UP000314294"/>
    </source>
</evidence>
<keyword evidence="3" id="KW-1185">Reference proteome</keyword>
<proteinExistence type="predicted"/>
<feature type="compositionally biased region" description="Basic and acidic residues" evidence="1">
    <location>
        <begin position="27"/>
        <end position="48"/>
    </location>
</feature>
<evidence type="ECO:0000256" key="1">
    <source>
        <dbReference type="SAM" id="MobiDB-lite"/>
    </source>
</evidence>
<gene>
    <name evidence="2" type="ORF">EYF80_040325</name>
</gene>
<dbReference type="AlphaFoldDB" id="A0A4Z2G9I4"/>
<feature type="region of interest" description="Disordered" evidence="1">
    <location>
        <begin position="27"/>
        <end position="69"/>
    </location>
</feature>
<protein>
    <submittedName>
        <fullName evidence="2">Uncharacterized protein</fullName>
    </submittedName>
</protein>
<reference evidence="2 3" key="1">
    <citation type="submission" date="2019-03" db="EMBL/GenBank/DDBJ databases">
        <title>First draft genome of Liparis tanakae, snailfish: a comprehensive survey of snailfish specific genes.</title>
        <authorList>
            <person name="Kim W."/>
            <person name="Song I."/>
            <person name="Jeong J.-H."/>
            <person name="Kim D."/>
            <person name="Kim S."/>
            <person name="Ryu S."/>
            <person name="Song J.Y."/>
            <person name="Lee S.K."/>
        </authorList>
    </citation>
    <scope>NUCLEOTIDE SEQUENCE [LARGE SCALE GENOMIC DNA]</scope>
    <source>
        <tissue evidence="2">Muscle</tissue>
    </source>
</reference>
<dbReference type="Proteomes" id="UP000314294">
    <property type="component" value="Unassembled WGS sequence"/>
</dbReference>
<organism evidence="2 3">
    <name type="scientific">Liparis tanakae</name>
    <name type="common">Tanaka's snailfish</name>
    <dbReference type="NCBI Taxonomy" id="230148"/>
    <lineage>
        <taxon>Eukaryota</taxon>
        <taxon>Metazoa</taxon>
        <taxon>Chordata</taxon>
        <taxon>Craniata</taxon>
        <taxon>Vertebrata</taxon>
        <taxon>Euteleostomi</taxon>
        <taxon>Actinopterygii</taxon>
        <taxon>Neopterygii</taxon>
        <taxon>Teleostei</taxon>
        <taxon>Neoteleostei</taxon>
        <taxon>Acanthomorphata</taxon>
        <taxon>Eupercaria</taxon>
        <taxon>Perciformes</taxon>
        <taxon>Cottioidei</taxon>
        <taxon>Cottales</taxon>
        <taxon>Liparidae</taxon>
        <taxon>Liparis</taxon>
    </lineage>
</organism>
<accession>A0A4Z2G9I4</accession>
<sequence length="69" mass="7492">MKELPTLINRLLFRVGSVVKAQQLARDGGEIKHQRAARPAELRRRGEALPEGGGVSSRRERTSSASPAA</sequence>
<comment type="caution">
    <text evidence="2">The sequence shown here is derived from an EMBL/GenBank/DDBJ whole genome shotgun (WGS) entry which is preliminary data.</text>
</comment>